<organism evidence="1 2">
    <name type="scientific">Anoxybacterium hadale</name>
    <dbReference type="NCBI Taxonomy" id="3408580"/>
    <lineage>
        <taxon>Bacteria</taxon>
        <taxon>Bacillati</taxon>
        <taxon>Bacillota</taxon>
        <taxon>Clostridia</taxon>
        <taxon>Peptostreptococcales</taxon>
        <taxon>Anaerovoracaceae</taxon>
        <taxon>Anoxybacterium</taxon>
    </lineage>
</organism>
<proteinExistence type="predicted"/>
<accession>A0ACD1A7K0</accession>
<keyword evidence="2" id="KW-1185">Reference proteome</keyword>
<dbReference type="EMBL" id="CP042469">
    <property type="protein sequence ID" value="QOX62343.1"/>
    <property type="molecule type" value="Genomic_DNA"/>
</dbReference>
<sequence>MTRIAIIGGKLQGTEAAYLAKKAGFTSILIDRNENSPAIGLCDEFLCCDITQETEELIAALKNADFVLPANENQAVLDALTGLAKKHCFPLAFDPEAYRISSSKLLSDELMHANGIPAPKYYPDCSGPYIAKPSSMSGSEGVQRLADQEALLHFLKTVSESEESWAKESRTKEGRSEEGQTLWVIQEYLEGPSYSIEVIGAPGFYKTYEVTQIHMDEVYDCKMVTSPCSITAQQEDQFRNIAVKLAELTGLTGIMDVEVIDANGEFKVLEIDARIPSQTPTAVYHTSGVNFIEELRDVFCGEGLFPEKKQKSNEQKNQKKNQAKNTKKKFCSYEHLMINDGRITEHGEHIMGQGGILSLRERFYGADEVISDYRSGEQIWRGTFINWADTEEELMAKRQSMRARLQAGPTADLD</sequence>
<evidence type="ECO:0000313" key="2">
    <source>
        <dbReference type="Proteomes" id="UP000594014"/>
    </source>
</evidence>
<protein>
    <submittedName>
        <fullName evidence="1">ATP-grasp domain-containing protein</fullName>
    </submittedName>
</protein>
<gene>
    <name evidence="1" type="ORF">FRZ06_02700</name>
</gene>
<name>A0ACD1A7K0_9FIRM</name>
<dbReference type="Proteomes" id="UP000594014">
    <property type="component" value="Chromosome"/>
</dbReference>
<evidence type="ECO:0000313" key="1">
    <source>
        <dbReference type="EMBL" id="QOX62343.1"/>
    </source>
</evidence>
<reference evidence="1" key="1">
    <citation type="submission" date="2019-08" db="EMBL/GenBank/DDBJ databases">
        <title>Genome sequence of Clostridiales bacterium MT110.</title>
        <authorList>
            <person name="Cao J."/>
        </authorList>
    </citation>
    <scope>NUCLEOTIDE SEQUENCE</scope>
    <source>
        <strain evidence="1">MT110</strain>
    </source>
</reference>